<keyword evidence="1" id="KW-0812">Transmembrane</keyword>
<proteinExistence type="predicted"/>
<keyword evidence="1" id="KW-0472">Membrane</keyword>
<gene>
    <name evidence="2" type="ORF">MANES_12G120500</name>
</gene>
<reference evidence="2" key="1">
    <citation type="submission" date="2016-02" db="EMBL/GenBank/DDBJ databases">
        <title>WGS assembly of Manihot esculenta.</title>
        <authorList>
            <person name="Bredeson J.V."/>
            <person name="Prochnik S.E."/>
            <person name="Lyons J.B."/>
            <person name="Schmutz J."/>
            <person name="Grimwood J."/>
            <person name="Vrebalov J."/>
            <person name="Bart R.S."/>
            <person name="Amuge T."/>
            <person name="Ferguson M.E."/>
            <person name="Green R."/>
            <person name="Putnam N."/>
            <person name="Stites J."/>
            <person name="Rounsley S."/>
            <person name="Rokhsar D.S."/>
        </authorList>
    </citation>
    <scope>NUCLEOTIDE SEQUENCE [LARGE SCALE GENOMIC DNA]</scope>
    <source>
        <tissue evidence="2">Leaf</tissue>
    </source>
</reference>
<keyword evidence="1" id="KW-1133">Transmembrane helix</keyword>
<dbReference type="EMBL" id="CM004398">
    <property type="protein sequence ID" value="OAY35674.1"/>
    <property type="molecule type" value="Genomic_DNA"/>
</dbReference>
<evidence type="ECO:0000256" key="1">
    <source>
        <dbReference type="SAM" id="Phobius"/>
    </source>
</evidence>
<organism evidence="2">
    <name type="scientific">Manihot esculenta</name>
    <name type="common">Cassava</name>
    <name type="synonym">Jatropha manihot</name>
    <dbReference type="NCBI Taxonomy" id="3983"/>
    <lineage>
        <taxon>Eukaryota</taxon>
        <taxon>Viridiplantae</taxon>
        <taxon>Streptophyta</taxon>
        <taxon>Embryophyta</taxon>
        <taxon>Tracheophyta</taxon>
        <taxon>Spermatophyta</taxon>
        <taxon>Magnoliopsida</taxon>
        <taxon>eudicotyledons</taxon>
        <taxon>Gunneridae</taxon>
        <taxon>Pentapetalae</taxon>
        <taxon>rosids</taxon>
        <taxon>fabids</taxon>
        <taxon>Malpighiales</taxon>
        <taxon>Euphorbiaceae</taxon>
        <taxon>Crotonoideae</taxon>
        <taxon>Manihoteae</taxon>
        <taxon>Manihot</taxon>
    </lineage>
</organism>
<dbReference type="AlphaFoldDB" id="A0A2C9UXB6"/>
<name>A0A2C9UXB6_MANES</name>
<feature type="transmembrane region" description="Helical" evidence="1">
    <location>
        <begin position="12"/>
        <end position="29"/>
    </location>
</feature>
<evidence type="ECO:0000313" key="2">
    <source>
        <dbReference type="EMBL" id="OAY35674.1"/>
    </source>
</evidence>
<accession>A0A2C9UXB6</accession>
<sequence>MMGFMCDTEVHYCFFPSFFIGIWSCYYLFMQLELIIDVDLIVLRCCRVSI</sequence>
<protein>
    <submittedName>
        <fullName evidence="2">Uncharacterized protein</fullName>
    </submittedName>
</protein>